<evidence type="ECO:0000313" key="2">
    <source>
        <dbReference type="Proteomes" id="UP000321944"/>
    </source>
</evidence>
<accession>A0A510KWA9</accession>
<evidence type="ECO:0000313" key="1">
    <source>
        <dbReference type="EMBL" id="BBM56000.1"/>
    </source>
</evidence>
<name>A0A510KWA9_9FUSO</name>
<keyword evidence="1" id="KW-0614">Plasmid</keyword>
<dbReference type="EMBL" id="AP019843">
    <property type="protein sequence ID" value="BBM56000.1"/>
    <property type="molecule type" value="Genomic_DNA"/>
</dbReference>
<reference evidence="1 2" key="1">
    <citation type="submission" date="2019-07" db="EMBL/GenBank/DDBJ databases">
        <title>Complete Genome Sequence of Leptotrichia wadei Strain JMUB3936.</title>
        <authorList>
            <person name="Watanabe S."/>
            <person name="Cui L."/>
        </authorList>
    </citation>
    <scope>NUCLEOTIDE SEQUENCE [LARGE SCALE GENOMIC DNA]</scope>
    <source>
        <strain evidence="1 2">JMUB3936</strain>
        <plasmid evidence="2">pjmub3934p2 dna</plasmid>
    </source>
</reference>
<gene>
    <name evidence="1" type="ORF">JMUB3936_p2016</name>
</gene>
<dbReference type="Proteomes" id="UP000321944">
    <property type="component" value="Plasmid pJMUB3934p2"/>
</dbReference>
<geneLocation type="plasmid" evidence="2">
    <name>pjmub3934p2 dna</name>
</geneLocation>
<protein>
    <submittedName>
        <fullName evidence="1">Uncharacterized protein</fullName>
    </submittedName>
</protein>
<sequence>MRKKTVGDHIESMISGRFDNLNTFAIAKIVEVDNSNMSCSIQMLDIPELLAHVMKLK</sequence>
<organism evidence="1 2">
    <name type="scientific">Leptotrichia wadei</name>
    <dbReference type="NCBI Taxonomy" id="157687"/>
    <lineage>
        <taxon>Bacteria</taxon>
        <taxon>Fusobacteriati</taxon>
        <taxon>Fusobacteriota</taxon>
        <taxon>Fusobacteriia</taxon>
        <taxon>Fusobacteriales</taxon>
        <taxon>Leptotrichiaceae</taxon>
        <taxon>Leptotrichia</taxon>
    </lineage>
</organism>
<dbReference type="AlphaFoldDB" id="A0A510KWA9"/>
<dbReference type="RefSeq" id="WP_172617501.1">
    <property type="nucleotide sequence ID" value="NZ_AP019843.1"/>
</dbReference>
<proteinExistence type="predicted"/>